<name>A0ABW4N4P9_9CAUL</name>
<keyword evidence="2" id="KW-1185">Reference proteome</keyword>
<organism evidence="1 2">
    <name type="scientific">Phenylobacterium terrae</name>
    <dbReference type="NCBI Taxonomy" id="2665495"/>
    <lineage>
        <taxon>Bacteria</taxon>
        <taxon>Pseudomonadati</taxon>
        <taxon>Pseudomonadota</taxon>
        <taxon>Alphaproteobacteria</taxon>
        <taxon>Caulobacterales</taxon>
        <taxon>Caulobacteraceae</taxon>
        <taxon>Phenylobacterium</taxon>
    </lineage>
</organism>
<proteinExistence type="predicted"/>
<protein>
    <submittedName>
        <fullName evidence="1">YnbE family lipoprotein</fullName>
    </submittedName>
</protein>
<dbReference type="RefSeq" id="WP_377282279.1">
    <property type="nucleotide sequence ID" value="NZ_JBHRSI010000005.1"/>
</dbReference>
<accession>A0ABW4N4P9</accession>
<reference evidence="2" key="1">
    <citation type="journal article" date="2019" name="Int. J. Syst. Evol. Microbiol.">
        <title>The Global Catalogue of Microorganisms (GCM) 10K type strain sequencing project: providing services to taxonomists for standard genome sequencing and annotation.</title>
        <authorList>
            <consortium name="The Broad Institute Genomics Platform"/>
            <consortium name="The Broad Institute Genome Sequencing Center for Infectious Disease"/>
            <person name="Wu L."/>
            <person name="Ma J."/>
        </authorList>
    </citation>
    <scope>NUCLEOTIDE SEQUENCE [LARGE SCALE GENOMIC DNA]</scope>
    <source>
        <strain evidence="2">DFY28</strain>
    </source>
</reference>
<gene>
    <name evidence="1" type="ORF">ACFSC0_16770</name>
</gene>
<comment type="caution">
    <text evidence="1">The sequence shown here is derived from an EMBL/GenBank/DDBJ whole genome shotgun (WGS) entry which is preliminary data.</text>
</comment>
<evidence type="ECO:0000313" key="2">
    <source>
        <dbReference type="Proteomes" id="UP001597237"/>
    </source>
</evidence>
<evidence type="ECO:0000313" key="1">
    <source>
        <dbReference type="EMBL" id="MFD1785058.1"/>
    </source>
</evidence>
<sequence>MLALGGLAVVASACTPTVRVEVAPITIYAKLEHDVRVRLGEDVKALIQQNPNLF</sequence>
<keyword evidence="1" id="KW-0449">Lipoprotein</keyword>
<dbReference type="EMBL" id="JBHUEY010000006">
    <property type="protein sequence ID" value="MFD1785058.1"/>
    <property type="molecule type" value="Genomic_DNA"/>
</dbReference>
<dbReference type="Proteomes" id="UP001597237">
    <property type="component" value="Unassembled WGS sequence"/>
</dbReference>